<name>A0A834I0N0_RHYFE</name>
<evidence type="ECO:0000256" key="1">
    <source>
        <dbReference type="SAM" id="MobiDB-lite"/>
    </source>
</evidence>
<dbReference type="Proteomes" id="UP000625711">
    <property type="component" value="Unassembled WGS sequence"/>
</dbReference>
<evidence type="ECO:0000313" key="2">
    <source>
        <dbReference type="EMBL" id="KAF7270438.1"/>
    </source>
</evidence>
<evidence type="ECO:0000313" key="3">
    <source>
        <dbReference type="Proteomes" id="UP000625711"/>
    </source>
</evidence>
<reference evidence="2" key="1">
    <citation type="submission" date="2020-08" db="EMBL/GenBank/DDBJ databases">
        <title>Genome sequencing and assembly of the red palm weevil Rhynchophorus ferrugineus.</title>
        <authorList>
            <person name="Dias G.B."/>
            <person name="Bergman C.M."/>
            <person name="Manee M."/>
        </authorList>
    </citation>
    <scope>NUCLEOTIDE SEQUENCE</scope>
    <source>
        <strain evidence="2">AA-2017</strain>
        <tissue evidence="2">Whole larva</tissue>
    </source>
</reference>
<keyword evidence="3" id="KW-1185">Reference proteome</keyword>
<dbReference type="AlphaFoldDB" id="A0A834I0N0"/>
<proteinExistence type="predicted"/>
<feature type="compositionally biased region" description="Gly residues" evidence="1">
    <location>
        <begin position="83"/>
        <end position="99"/>
    </location>
</feature>
<accession>A0A834I0N0</accession>
<protein>
    <submittedName>
        <fullName evidence="2">Uncharacterized protein</fullName>
    </submittedName>
</protein>
<dbReference type="EMBL" id="JAACXV010014094">
    <property type="protein sequence ID" value="KAF7270438.1"/>
    <property type="molecule type" value="Genomic_DNA"/>
</dbReference>
<feature type="region of interest" description="Disordered" evidence="1">
    <location>
        <begin position="71"/>
        <end position="99"/>
    </location>
</feature>
<sequence length="99" mass="10656">MWQSMGIVIRGENLATRYAVPPTPVLIPELPKYTRNYRSSFSSIGTVFTLQENAEQKRVRVWHGARRRATSMAASMENEEAGITGGGASAAARGGGTTA</sequence>
<gene>
    <name evidence="2" type="ORF">GWI33_016588</name>
</gene>
<organism evidence="2 3">
    <name type="scientific">Rhynchophorus ferrugineus</name>
    <name type="common">Red palm weevil</name>
    <name type="synonym">Curculio ferrugineus</name>
    <dbReference type="NCBI Taxonomy" id="354439"/>
    <lineage>
        <taxon>Eukaryota</taxon>
        <taxon>Metazoa</taxon>
        <taxon>Ecdysozoa</taxon>
        <taxon>Arthropoda</taxon>
        <taxon>Hexapoda</taxon>
        <taxon>Insecta</taxon>
        <taxon>Pterygota</taxon>
        <taxon>Neoptera</taxon>
        <taxon>Endopterygota</taxon>
        <taxon>Coleoptera</taxon>
        <taxon>Polyphaga</taxon>
        <taxon>Cucujiformia</taxon>
        <taxon>Curculionidae</taxon>
        <taxon>Dryophthorinae</taxon>
        <taxon>Rhynchophorus</taxon>
    </lineage>
</organism>
<comment type="caution">
    <text evidence="2">The sequence shown here is derived from an EMBL/GenBank/DDBJ whole genome shotgun (WGS) entry which is preliminary data.</text>
</comment>